<dbReference type="PANTHER" id="PTHR39209:SF2">
    <property type="entry name" value="CYTOPLASMIC PROTEIN"/>
    <property type="match status" value="1"/>
</dbReference>
<dbReference type="Pfam" id="PF03483">
    <property type="entry name" value="B3_4"/>
    <property type="match status" value="1"/>
</dbReference>
<reference evidence="2 3" key="1">
    <citation type="submission" date="2016-03" db="EMBL/GenBank/DDBJ databases">
        <title>Genome sequence of Mycoplasma gallinarum strain Mgn_IPT.</title>
        <authorList>
            <person name="Yacoub E."/>
            <person name="Sirand-Pugnet P."/>
            <person name="Barre A."/>
            <person name="Maurier F."/>
            <person name="Blanchard A."/>
            <person name="Ben Abdelmoumen B.M."/>
        </authorList>
    </citation>
    <scope>NUCLEOTIDE SEQUENCE [LARGE SCALE GENOMIC DNA]</scope>
    <source>
        <strain evidence="2 3">Mgn_IPT</strain>
    </source>
</reference>
<dbReference type="AlphaFoldDB" id="A0A168R7Z3"/>
<organism evidence="2 3">
    <name type="scientific">Mycoplasmopsis gallinarum</name>
    <dbReference type="NCBI Taxonomy" id="29557"/>
    <lineage>
        <taxon>Bacteria</taxon>
        <taxon>Bacillati</taxon>
        <taxon>Mycoplasmatota</taxon>
        <taxon>Mycoplasmoidales</taxon>
        <taxon>Metamycoplasmataceae</taxon>
        <taxon>Mycoplasmopsis</taxon>
    </lineage>
</organism>
<dbReference type="PANTHER" id="PTHR39209">
    <property type="match status" value="1"/>
</dbReference>
<dbReference type="SUPFAM" id="SSF56037">
    <property type="entry name" value="PheT/TilS domain"/>
    <property type="match status" value="1"/>
</dbReference>
<dbReference type="EMBL" id="LVLH01000046">
    <property type="protein sequence ID" value="OAB48696.1"/>
    <property type="molecule type" value="Genomic_DNA"/>
</dbReference>
<evidence type="ECO:0000313" key="2">
    <source>
        <dbReference type="EMBL" id="OAB48696.1"/>
    </source>
</evidence>
<proteinExistence type="predicted"/>
<evidence type="ECO:0000259" key="1">
    <source>
        <dbReference type="SMART" id="SM00873"/>
    </source>
</evidence>
<dbReference type="PATRIC" id="fig|29557.3.peg.548"/>
<dbReference type="InterPro" id="IPR020825">
    <property type="entry name" value="Phe-tRNA_synthase-like_B3/B4"/>
</dbReference>
<dbReference type="SMART" id="SM00873">
    <property type="entry name" value="B3_4"/>
    <property type="match status" value="1"/>
</dbReference>
<dbReference type="GO" id="GO:0003723">
    <property type="term" value="F:RNA binding"/>
    <property type="evidence" value="ECO:0007669"/>
    <property type="project" value="InterPro"/>
</dbReference>
<dbReference type="GO" id="GO:0004826">
    <property type="term" value="F:phenylalanine-tRNA ligase activity"/>
    <property type="evidence" value="ECO:0007669"/>
    <property type="project" value="InterPro"/>
</dbReference>
<comment type="caution">
    <text evidence="2">The sequence shown here is derived from an EMBL/GenBank/DDBJ whole genome shotgun (WGS) entry which is preliminary data.</text>
</comment>
<dbReference type="OrthoDB" id="276580at2"/>
<accession>A0A168R7Z3</accession>
<dbReference type="RefSeq" id="WP_063626309.1">
    <property type="nucleotide sequence ID" value="NZ_LVLH01000046.1"/>
</dbReference>
<name>A0A168R7Z3_9BACT</name>
<evidence type="ECO:0000313" key="3">
    <source>
        <dbReference type="Proteomes" id="UP000076983"/>
    </source>
</evidence>
<dbReference type="STRING" id="29557.MGALLINA_05410"/>
<dbReference type="Gene3D" id="3.50.40.10">
    <property type="entry name" value="Phenylalanyl-trna Synthetase, Chain B, domain 3"/>
    <property type="match status" value="1"/>
</dbReference>
<feature type="domain" description="B3/B4 tRNA-binding" evidence="1">
    <location>
        <begin position="65"/>
        <end position="218"/>
    </location>
</feature>
<protein>
    <recommendedName>
        <fullName evidence="1">B3/B4 tRNA-binding domain-containing protein</fullName>
    </recommendedName>
</protein>
<keyword evidence="3" id="KW-1185">Reference proteome</keyword>
<dbReference type="Proteomes" id="UP000076983">
    <property type="component" value="Unassembled WGS sequence"/>
</dbReference>
<sequence length="235" mass="27082">MKKIKINEKFFEIFPTSKIGILIVNNLNNNYDGNEIAYTNMLKNAMNEAKKHLQAEVFSDNPIIKNWREAYSKIVTKKGARCSIEALLKRVNNGNEINNINPLVDIYNAISLKYGLPCGGEDLDKIVGDFELTFANGDEFFQTYGSEEVDLPRKDELIYKDDEGAICRSWNWREALRTILTTETKNAILVIEINDNKYEKELISALKEMKHLIETQLNGQVQEYIFDINFQEAEI</sequence>
<gene>
    <name evidence="2" type="ORF">MGALLINA_05410</name>
</gene>
<dbReference type="InterPro" id="IPR005146">
    <property type="entry name" value="B3/B4_tRNA-bd"/>
</dbReference>